<evidence type="ECO:0000313" key="2">
    <source>
        <dbReference type="EMBL" id="KAF1021173.1"/>
    </source>
</evidence>
<sequence length="231" mass="24036">MNPKARQPRPSRLPHAPRLALLSLAALAGLSLVACGGMTPQANQGSAATQNANPMVNAEQPLNPYARTVAQAGTTSTFSQASLPAPIQVPADHRVAWETVGVGEITYECRDKANMPGQTEWVFVGPKATLNDRQGRAVGRYWGPPATWAANDGSQLTATQVAVAPSGAGNLPYQLVRANPATGAGALVGVTYIQRVALKGGVAPAAPCMAGNKGQQAVVPYQADYIFWKAV</sequence>
<accession>A0A7V8JQF2</accession>
<evidence type="ECO:0008006" key="4">
    <source>
        <dbReference type="Google" id="ProtNLM"/>
    </source>
</evidence>
<keyword evidence="1" id="KW-0732">Signal</keyword>
<dbReference type="PROSITE" id="PS51257">
    <property type="entry name" value="PROKAR_LIPOPROTEIN"/>
    <property type="match status" value="1"/>
</dbReference>
<organism evidence="2 3">
    <name type="scientific">Paracidovorax wautersii</name>
    <dbReference type="NCBI Taxonomy" id="1177982"/>
    <lineage>
        <taxon>Bacteria</taxon>
        <taxon>Pseudomonadati</taxon>
        <taxon>Pseudomonadota</taxon>
        <taxon>Betaproteobacteria</taxon>
        <taxon>Burkholderiales</taxon>
        <taxon>Comamonadaceae</taxon>
        <taxon>Paracidovorax</taxon>
    </lineage>
</organism>
<dbReference type="Pfam" id="PF11937">
    <property type="entry name" value="DUF3455"/>
    <property type="match status" value="1"/>
</dbReference>
<evidence type="ECO:0000313" key="3">
    <source>
        <dbReference type="Proteomes" id="UP000461670"/>
    </source>
</evidence>
<feature type="chain" id="PRO_5031131403" description="DUF3455 domain-containing protein" evidence="1">
    <location>
        <begin position="29"/>
        <end position="231"/>
    </location>
</feature>
<comment type="caution">
    <text evidence="2">The sequence shown here is derived from an EMBL/GenBank/DDBJ whole genome shotgun (WGS) entry which is preliminary data.</text>
</comment>
<dbReference type="PANTHER" id="PTHR35567">
    <property type="entry name" value="MALATE DEHYDROGENASE (AFU_ORTHOLOGUE AFUA_2G13800)"/>
    <property type="match status" value="1"/>
</dbReference>
<protein>
    <recommendedName>
        <fullName evidence="4">DUF3455 domain-containing protein</fullName>
    </recommendedName>
</protein>
<name>A0A7V8JQF2_9BURK</name>
<dbReference type="PANTHER" id="PTHR35567:SF1">
    <property type="entry name" value="CONSERVED FUNGAL PROTEIN (AFU_ORTHOLOGUE AFUA_1G14230)"/>
    <property type="match status" value="1"/>
</dbReference>
<reference evidence="3" key="1">
    <citation type="journal article" date="2020" name="MBio">
        <title>Horizontal gene transfer to a defensive symbiont with a reduced genome amongst a multipartite beetle microbiome.</title>
        <authorList>
            <person name="Waterworth S.C."/>
            <person name="Florez L.V."/>
            <person name="Rees E.R."/>
            <person name="Hertweck C."/>
            <person name="Kaltenpoth M."/>
            <person name="Kwan J.C."/>
        </authorList>
    </citation>
    <scope>NUCLEOTIDE SEQUENCE [LARGE SCALE GENOMIC DNA]</scope>
</reference>
<feature type="signal peptide" evidence="1">
    <location>
        <begin position="1"/>
        <end position="28"/>
    </location>
</feature>
<evidence type="ECO:0000256" key="1">
    <source>
        <dbReference type="SAM" id="SignalP"/>
    </source>
</evidence>
<gene>
    <name evidence="2" type="ORF">GAK30_02067</name>
</gene>
<proteinExistence type="predicted"/>
<dbReference type="AlphaFoldDB" id="A0A7V8JQF2"/>
<dbReference type="EMBL" id="WNDQ01000025">
    <property type="protein sequence ID" value="KAF1021173.1"/>
    <property type="molecule type" value="Genomic_DNA"/>
</dbReference>
<dbReference type="Proteomes" id="UP000461670">
    <property type="component" value="Unassembled WGS sequence"/>
</dbReference>
<dbReference type="InterPro" id="IPR021851">
    <property type="entry name" value="DUF3455"/>
</dbReference>